<sequence length="107" mass="11787">MKNTKPWKIGLVRRADTLPPMIDVTEVVGINGEIIAVVIYNDGKGSQTENARLLAAAPDMLEALKLIEKAFFDGDIKFTKKRRADSDPYHLANTKMCAAIARAEGEK</sequence>
<name>A0A6H1ZWL1_9ZZZZ</name>
<proteinExistence type="predicted"/>
<dbReference type="AlphaFoldDB" id="A0A6H1ZWL1"/>
<accession>A0A6H1ZWL1</accession>
<gene>
    <name evidence="1" type="ORF">TM448A02356_0002</name>
</gene>
<reference evidence="1" key="1">
    <citation type="submission" date="2020-03" db="EMBL/GenBank/DDBJ databases">
        <title>The deep terrestrial virosphere.</title>
        <authorList>
            <person name="Holmfeldt K."/>
            <person name="Nilsson E."/>
            <person name="Simone D."/>
            <person name="Lopez-Fernandez M."/>
            <person name="Wu X."/>
            <person name="de Brujin I."/>
            <person name="Lundin D."/>
            <person name="Andersson A."/>
            <person name="Bertilsson S."/>
            <person name="Dopson M."/>
        </authorList>
    </citation>
    <scope>NUCLEOTIDE SEQUENCE</scope>
    <source>
        <strain evidence="1">TM448A02356</strain>
    </source>
</reference>
<organism evidence="1">
    <name type="scientific">viral metagenome</name>
    <dbReference type="NCBI Taxonomy" id="1070528"/>
    <lineage>
        <taxon>unclassified sequences</taxon>
        <taxon>metagenomes</taxon>
        <taxon>organismal metagenomes</taxon>
    </lineage>
</organism>
<protein>
    <submittedName>
        <fullName evidence="1">Uncharacterized protein</fullName>
    </submittedName>
</protein>
<evidence type="ECO:0000313" key="1">
    <source>
        <dbReference type="EMBL" id="QJA51898.1"/>
    </source>
</evidence>
<dbReference type="EMBL" id="MT144297">
    <property type="protein sequence ID" value="QJA51898.1"/>
    <property type="molecule type" value="Genomic_DNA"/>
</dbReference>